<dbReference type="InterPro" id="IPR022617">
    <property type="entry name" value="Rad60/SUMO-like_dom"/>
</dbReference>
<organism evidence="2 3">
    <name type="scientific">Chenopodium quinoa</name>
    <name type="common">Quinoa</name>
    <dbReference type="NCBI Taxonomy" id="63459"/>
    <lineage>
        <taxon>Eukaryota</taxon>
        <taxon>Viridiplantae</taxon>
        <taxon>Streptophyta</taxon>
        <taxon>Embryophyta</taxon>
        <taxon>Tracheophyta</taxon>
        <taxon>Spermatophyta</taxon>
        <taxon>Magnoliopsida</taxon>
        <taxon>eudicotyledons</taxon>
        <taxon>Gunneridae</taxon>
        <taxon>Pentapetalae</taxon>
        <taxon>Caryophyllales</taxon>
        <taxon>Chenopodiaceae</taxon>
        <taxon>Chenopodioideae</taxon>
        <taxon>Atripliceae</taxon>
        <taxon>Chenopodium</taxon>
    </lineage>
</organism>
<name>A0A803LTV5_CHEQI</name>
<reference evidence="2" key="2">
    <citation type="submission" date="2021-03" db="UniProtKB">
        <authorList>
            <consortium name="EnsemblPlants"/>
        </authorList>
    </citation>
    <scope>IDENTIFICATION</scope>
</reference>
<dbReference type="AlphaFoldDB" id="A0A803LTV5"/>
<dbReference type="Proteomes" id="UP000596660">
    <property type="component" value="Unplaced"/>
</dbReference>
<reference evidence="2" key="1">
    <citation type="journal article" date="2017" name="Nature">
        <title>The genome of Chenopodium quinoa.</title>
        <authorList>
            <person name="Jarvis D.E."/>
            <person name="Ho Y.S."/>
            <person name="Lightfoot D.J."/>
            <person name="Schmoeckel S.M."/>
            <person name="Li B."/>
            <person name="Borm T.J.A."/>
            <person name="Ohyanagi H."/>
            <person name="Mineta K."/>
            <person name="Michell C.T."/>
            <person name="Saber N."/>
            <person name="Kharbatia N.M."/>
            <person name="Rupper R.R."/>
            <person name="Sharp A.R."/>
            <person name="Dally N."/>
            <person name="Boughton B.A."/>
            <person name="Woo Y.H."/>
            <person name="Gao G."/>
            <person name="Schijlen E.G.W.M."/>
            <person name="Guo X."/>
            <person name="Momin A.A."/>
            <person name="Negrao S."/>
            <person name="Al-Babili S."/>
            <person name="Gehring C."/>
            <person name="Roessner U."/>
            <person name="Jung C."/>
            <person name="Murphy K."/>
            <person name="Arold S.T."/>
            <person name="Gojobori T."/>
            <person name="van der Linden C.G."/>
            <person name="van Loo E.N."/>
            <person name="Jellen E.N."/>
            <person name="Maughan P.J."/>
            <person name="Tester M."/>
        </authorList>
    </citation>
    <scope>NUCLEOTIDE SEQUENCE [LARGE SCALE GENOMIC DNA]</scope>
    <source>
        <strain evidence="2">cv. PI 614886</strain>
    </source>
</reference>
<keyword evidence="3" id="KW-1185">Reference proteome</keyword>
<dbReference type="Gene3D" id="3.10.20.90">
    <property type="entry name" value="Phosphatidylinositol 3-kinase Catalytic Subunit, Chain A, domain 1"/>
    <property type="match status" value="5"/>
</dbReference>
<proteinExistence type="predicted"/>
<dbReference type="Pfam" id="PF11976">
    <property type="entry name" value="Rad60-SLD"/>
    <property type="match status" value="3"/>
</dbReference>
<accession>A0A803LTV5</accession>
<feature type="domain" description="Ubiquitin-like" evidence="1">
    <location>
        <begin position="189"/>
        <end position="262"/>
    </location>
</feature>
<dbReference type="PROSITE" id="PS50053">
    <property type="entry name" value="UBIQUITIN_2"/>
    <property type="match status" value="1"/>
</dbReference>
<dbReference type="Gramene" id="AUR62018649-RA">
    <property type="protein sequence ID" value="AUR62018649-RA:cds"/>
    <property type="gene ID" value="AUR62018649"/>
</dbReference>
<dbReference type="PANTHER" id="PTHR10562">
    <property type="entry name" value="SMALL UBIQUITIN-RELATED MODIFIER"/>
    <property type="match status" value="1"/>
</dbReference>
<protein>
    <recommendedName>
        <fullName evidence="1">Ubiquitin-like domain-containing protein</fullName>
    </recommendedName>
</protein>
<sequence>MATRKRRYDPNVPIELSSEVEEDNVESSVFKNDETKKIQVKVVKRTDSNIEEEEGVSLKIEIDIPLRWVMICYCQRLGLDFQTTRFEFNAAKLRDLDTPQQLGMVQNDVIFAFPNHGPFNLKYYLTQSVPAVPVLTADDPRELRSLCLVYGGLKLTQNHTARELKMEDGDIIDGFTFSLMNSSLSIVGQRITLKVICHVGNETVFRVTPRTLLGQMMDKLMPPEAETGRKNVRFIFNGRYLSPTKTVAEEHLVDGDTISSMLCSNGLVHSNSRVQDNDDGSSSGLYQATICIRMHKKKDTLIRVIRATPLLPQLALGLSNAGLVVEGGSMCFVHEGTRLTQEHTAKELDIVNGDVIDAFIFDKYSCSLSIIEASKHSQESDKLYLEVSVASKYHETIYFRIKRNTRLKKLMDAYCQRCEMLKGALFFYHGRILDGSKSPDEENLVDKSIIYALPLMLTPK</sequence>
<dbReference type="InterPro" id="IPR029071">
    <property type="entry name" value="Ubiquitin-like_domsf"/>
</dbReference>
<dbReference type="InterPro" id="IPR000626">
    <property type="entry name" value="Ubiquitin-like_dom"/>
</dbReference>
<evidence type="ECO:0000313" key="3">
    <source>
        <dbReference type="Proteomes" id="UP000596660"/>
    </source>
</evidence>
<dbReference type="EnsemblPlants" id="AUR62018649-RA">
    <property type="protein sequence ID" value="AUR62018649-RA:cds"/>
    <property type="gene ID" value="AUR62018649"/>
</dbReference>
<evidence type="ECO:0000259" key="1">
    <source>
        <dbReference type="PROSITE" id="PS50053"/>
    </source>
</evidence>
<evidence type="ECO:0000313" key="2">
    <source>
        <dbReference type="EnsemblPlants" id="AUR62018649-RA:cds"/>
    </source>
</evidence>
<dbReference type="CDD" id="cd01763">
    <property type="entry name" value="Ubl_SUMO_like"/>
    <property type="match status" value="2"/>
</dbReference>
<dbReference type="SUPFAM" id="SSF54236">
    <property type="entry name" value="Ubiquitin-like"/>
    <property type="match status" value="3"/>
</dbReference>